<sequence length="289" mass="32107">MIVHSMKDLPTKIHEGTVIVAVPEFELKIISDEMKLVISLFYRRNISDYPISDLAGTNYVISVIGTSSPRRVAQLLSLYPHLVIKNIVNSVLMKRGNIETRIRKLKDGQDYDGIILASAGLNRLGLSNLISESLNLFLYAVGQNDDLIDIMSRLTHVPTALRCICEREILKALGGGCCVPVGVRTKIVQNEFSVECGIFNYNGTDSIIKSGVYKLPEFKIQNEPPYEIVSDFTISVHCKEAAQKCAQIALDISTKLIESGGRELMKNIRHVCDTKPDERIVSLSKENGN</sequence>
<evidence type="ECO:0000259" key="8">
    <source>
        <dbReference type="Pfam" id="PF01379"/>
    </source>
</evidence>
<dbReference type="InterPro" id="IPR022419">
    <property type="entry name" value="Porphobilin_deaminase_cofac_BS"/>
</dbReference>
<dbReference type="Pfam" id="PF01379">
    <property type="entry name" value="Porphobil_deam"/>
    <property type="match status" value="1"/>
</dbReference>
<dbReference type="Gene3D" id="3.30.160.40">
    <property type="entry name" value="Porphobilinogen deaminase, C-terminal domain"/>
    <property type="match status" value="1"/>
</dbReference>
<dbReference type="AlphaFoldDB" id="A0A0C2IQ33"/>
<dbReference type="EC" id="2.5.1.61" evidence="4"/>
<gene>
    <name evidence="10" type="ORF">RF11_14313</name>
</gene>
<evidence type="ECO:0000256" key="5">
    <source>
        <dbReference type="ARBA" id="ARBA00022679"/>
    </source>
</evidence>
<comment type="pathway">
    <text evidence="2">Porphyrin-containing compound metabolism; protoporphyrin-IX biosynthesis; coproporphyrinogen-III from 5-aminolevulinate: step 2/4.</text>
</comment>
<dbReference type="Gene3D" id="3.40.190.10">
    <property type="entry name" value="Periplasmic binding protein-like II"/>
    <property type="match status" value="2"/>
</dbReference>
<comment type="cofactor">
    <cofactor evidence="1">
        <name>dipyrromethane</name>
        <dbReference type="ChEBI" id="CHEBI:60342"/>
    </cofactor>
</comment>
<dbReference type="PROSITE" id="PS00533">
    <property type="entry name" value="PORPHOBILINOGEN_DEAM"/>
    <property type="match status" value="1"/>
</dbReference>
<evidence type="ECO:0000256" key="1">
    <source>
        <dbReference type="ARBA" id="ARBA00001916"/>
    </source>
</evidence>
<evidence type="ECO:0000256" key="4">
    <source>
        <dbReference type="ARBA" id="ARBA00012655"/>
    </source>
</evidence>
<dbReference type="Proteomes" id="UP000031668">
    <property type="component" value="Unassembled WGS sequence"/>
</dbReference>
<evidence type="ECO:0000313" key="11">
    <source>
        <dbReference type="Proteomes" id="UP000031668"/>
    </source>
</evidence>
<dbReference type="PANTHER" id="PTHR11557:SF0">
    <property type="entry name" value="PORPHOBILINOGEN DEAMINASE"/>
    <property type="match status" value="1"/>
</dbReference>
<keyword evidence="6" id="KW-0627">Porphyrin biosynthesis</keyword>
<dbReference type="Pfam" id="PF03900">
    <property type="entry name" value="Porphobil_deamC"/>
    <property type="match status" value="1"/>
</dbReference>
<keyword evidence="11" id="KW-1185">Reference proteome</keyword>
<dbReference type="EMBL" id="JWZT01003130">
    <property type="protein sequence ID" value="KII67579.1"/>
    <property type="molecule type" value="Genomic_DNA"/>
</dbReference>
<proteinExistence type="inferred from homology"/>
<evidence type="ECO:0000313" key="10">
    <source>
        <dbReference type="EMBL" id="KII67579.1"/>
    </source>
</evidence>
<protein>
    <recommendedName>
        <fullName evidence="4">hydroxymethylbilane synthase</fullName>
        <ecNumber evidence="4">2.5.1.61</ecNumber>
    </recommendedName>
    <alternativeName>
        <fullName evidence="7">Hydroxymethylbilane synthase</fullName>
    </alternativeName>
</protein>
<dbReference type="UniPathway" id="UPA00251">
    <property type="reaction ID" value="UER00319"/>
</dbReference>
<reference evidence="10 11" key="1">
    <citation type="journal article" date="2014" name="Genome Biol. Evol.">
        <title>The genome of the myxosporean Thelohanellus kitauei shows adaptations to nutrient acquisition within its fish host.</title>
        <authorList>
            <person name="Yang Y."/>
            <person name="Xiong J."/>
            <person name="Zhou Z."/>
            <person name="Huo F."/>
            <person name="Miao W."/>
            <person name="Ran C."/>
            <person name="Liu Y."/>
            <person name="Zhang J."/>
            <person name="Feng J."/>
            <person name="Wang M."/>
            <person name="Wang M."/>
            <person name="Wang L."/>
            <person name="Yao B."/>
        </authorList>
    </citation>
    <scope>NUCLEOTIDE SEQUENCE [LARGE SCALE GENOMIC DNA]</scope>
    <source>
        <strain evidence="10">Wuqing</strain>
    </source>
</reference>
<dbReference type="InterPro" id="IPR000860">
    <property type="entry name" value="HemC"/>
</dbReference>
<dbReference type="GO" id="GO:0005737">
    <property type="term" value="C:cytoplasm"/>
    <property type="evidence" value="ECO:0007669"/>
    <property type="project" value="TreeGrafter"/>
</dbReference>
<evidence type="ECO:0000256" key="6">
    <source>
        <dbReference type="ARBA" id="ARBA00023244"/>
    </source>
</evidence>
<dbReference type="GO" id="GO:0006782">
    <property type="term" value="P:protoporphyrinogen IX biosynthetic process"/>
    <property type="evidence" value="ECO:0007669"/>
    <property type="project" value="UniProtKB-UniPathway"/>
</dbReference>
<feature type="domain" description="Porphobilinogen deaminase C-terminal" evidence="9">
    <location>
        <begin position="160"/>
        <end position="209"/>
    </location>
</feature>
<comment type="similarity">
    <text evidence="3">Belongs to the HMBS family.</text>
</comment>
<dbReference type="OrthoDB" id="564646at2759"/>
<organism evidence="10 11">
    <name type="scientific">Thelohanellus kitauei</name>
    <name type="common">Myxosporean</name>
    <dbReference type="NCBI Taxonomy" id="669202"/>
    <lineage>
        <taxon>Eukaryota</taxon>
        <taxon>Metazoa</taxon>
        <taxon>Cnidaria</taxon>
        <taxon>Myxozoa</taxon>
        <taxon>Myxosporea</taxon>
        <taxon>Bivalvulida</taxon>
        <taxon>Platysporina</taxon>
        <taxon>Myxobolidae</taxon>
        <taxon>Thelohanellus</taxon>
    </lineage>
</organism>
<comment type="caution">
    <text evidence="10">The sequence shown here is derived from an EMBL/GenBank/DDBJ whole genome shotgun (WGS) entry which is preliminary data.</text>
</comment>
<dbReference type="InterPro" id="IPR036803">
    <property type="entry name" value="Porphobilinogen_deaminase_C_sf"/>
</dbReference>
<evidence type="ECO:0000259" key="9">
    <source>
        <dbReference type="Pfam" id="PF03900"/>
    </source>
</evidence>
<accession>A0A0C2IQ33</accession>
<dbReference type="InterPro" id="IPR022417">
    <property type="entry name" value="Porphobilin_deaminase_N"/>
</dbReference>
<evidence type="ECO:0000256" key="3">
    <source>
        <dbReference type="ARBA" id="ARBA00005638"/>
    </source>
</evidence>
<name>A0A0C2IQ33_THEKT</name>
<evidence type="ECO:0000256" key="7">
    <source>
        <dbReference type="ARBA" id="ARBA00033064"/>
    </source>
</evidence>
<dbReference type="GO" id="GO:0004418">
    <property type="term" value="F:hydroxymethylbilane synthase activity"/>
    <property type="evidence" value="ECO:0007669"/>
    <property type="project" value="UniProtKB-EC"/>
</dbReference>
<dbReference type="InterPro" id="IPR022418">
    <property type="entry name" value="Porphobilinogen_deaminase_C"/>
</dbReference>
<dbReference type="SUPFAM" id="SSF54782">
    <property type="entry name" value="Porphobilinogen deaminase (hydroxymethylbilane synthase), C-terminal domain"/>
    <property type="match status" value="1"/>
</dbReference>
<keyword evidence="5" id="KW-0808">Transferase</keyword>
<feature type="domain" description="Porphobilinogen deaminase N-terminal" evidence="8">
    <location>
        <begin position="1"/>
        <end position="143"/>
    </location>
</feature>
<evidence type="ECO:0000256" key="2">
    <source>
        <dbReference type="ARBA" id="ARBA00004735"/>
    </source>
</evidence>
<dbReference type="PRINTS" id="PR00151">
    <property type="entry name" value="PORPHBDMNASE"/>
</dbReference>
<dbReference type="SUPFAM" id="SSF53850">
    <property type="entry name" value="Periplasmic binding protein-like II"/>
    <property type="match status" value="1"/>
</dbReference>
<dbReference type="PANTHER" id="PTHR11557">
    <property type="entry name" value="PORPHOBILINOGEN DEAMINASE"/>
    <property type="match status" value="1"/>
</dbReference>
<dbReference type="OMA" id="CICEREI"/>